<dbReference type="InterPro" id="IPR036583">
    <property type="entry name" value="23S_rRNA_IVS_sf"/>
</dbReference>
<dbReference type="InterPro" id="IPR055360">
    <property type="entry name" value="bAvd"/>
</dbReference>
<name>A0A212K6U3_9BACT</name>
<feature type="domain" description="bAvd-like" evidence="1">
    <location>
        <begin position="11"/>
        <end position="127"/>
    </location>
</feature>
<organism evidence="2">
    <name type="scientific">uncultured Desulfovibrio sp</name>
    <dbReference type="NCBI Taxonomy" id="167968"/>
    <lineage>
        <taxon>Bacteria</taxon>
        <taxon>Pseudomonadati</taxon>
        <taxon>Thermodesulfobacteriota</taxon>
        <taxon>Desulfovibrionia</taxon>
        <taxon>Desulfovibrionales</taxon>
        <taxon>Desulfovibrionaceae</taxon>
        <taxon>Desulfovibrio</taxon>
        <taxon>environmental samples</taxon>
    </lineage>
</organism>
<evidence type="ECO:0000313" key="2">
    <source>
        <dbReference type="EMBL" id="SBW07420.1"/>
    </source>
</evidence>
<reference evidence="2" key="1">
    <citation type="submission" date="2016-04" db="EMBL/GenBank/DDBJ databases">
        <authorList>
            <person name="Evans L.H."/>
            <person name="Alamgir A."/>
            <person name="Owens N."/>
            <person name="Weber N.D."/>
            <person name="Virtaneva K."/>
            <person name="Barbian K."/>
            <person name="Babar A."/>
            <person name="Rosenke K."/>
        </authorList>
    </citation>
    <scope>NUCLEOTIDE SEQUENCE</scope>
    <source>
        <strain evidence="2">92-2</strain>
    </source>
</reference>
<dbReference type="Gene3D" id="1.20.1440.60">
    <property type="entry name" value="23S rRNA-intervening sequence"/>
    <property type="match status" value="1"/>
</dbReference>
<evidence type="ECO:0000259" key="1">
    <source>
        <dbReference type="Pfam" id="PF22296"/>
    </source>
</evidence>
<sequence>MEGSSVAQQDFVLLAKLEDLDVETHKIVQRFQKSERHVLSASIRDNLEAIFFLIIRASKDQLEDRHRGRPPIRTLEGLRQADTRLEYFKLQIRKAYRLKQIDDKTYGYWTGMARECGGLLGGWLKKVEPYGNTPKRPQQNSLL</sequence>
<dbReference type="Pfam" id="PF22296">
    <property type="entry name" value="bAvd"/>
    <property type="match status" value="1"/>
</dbReference>
<accession>A0A212K6U3</accession>
<gene>
    <name evidence="2" type="ORF">KM92DES2_12332</name>
</gene>
<protein>
    <recommendedName>
        <fullName evidence="1">bAvd-like domain-containing protein</fullName>
    </recommendedName>
</protein>
<dbReference type="EMBL" id="FLUP01000001">
    <property type="protein sequence ID" value="SBW07420.1"/>
    <property type="molecule type" value="Genomic_DNA"/>
</dbReference>
<proteinExistence type="predicted"/>
<dbReference type="AlphaFoldDB" id="A0A212K6U3"/>
<dbReference type="CDD" id="cd16376">
    <property type="entry name" value="Avd_like"/>
    <property type="match status" value="1"/>
</dbReference>